<accession>A0ABR8KMP7</accession>
<dbReference type="Proteomes" id="UP000637383">
    <property type="component" value="Unassembled WGS sequence"/>
</dbReference>
<dbReference type="EMBL" id="JACJTU010000134">
    <property type="protein sequence ID" value="MBD2739893.1"/>
    <property type="molecule type" value="Genomic_DNA"/>
</dbReference>
<name>A0ABR8KMP7_9NOSO</name>
<proteinExistence type="predicted"/>
<sequence>MKALYKGMSYLIGQEQEIHKQGGDVNRLIADLKRMMTEYLEKNLG</sequence>
<protein>
    <submittedName>
        <fullName evidence="1">Uncharacterized protein</fullName>
    </submittedName>
</protein>
<reference evidence="1 2" key="1">
    <citation type="journal article" date="2020" name="ISME J.">
        <title>Comparative genomics reveals insights into cyanobacterial evolution and habitat adaptation.</title>
        <authorList>
            <person name="Chen M.Y."/>
            <person name="Teng W.K."/>
            <person name="Zhao L."/>
            <person name="Hu C.X."/>
            <person name="Zhou Y.K."/>
            <person name="Han B.P."/>
            <person name="Song L.R."/>
            <person name="Shu W.S."/>
        </authorList>
    </citation>
    <scope>NUCLEOTIDE SEQUENCE [LARGE SCALE GENOMIC DNA]</scope>
    <source>
        <strain evidence="1 2">FACHB-159</strain>
    </source>
</reference>
<organism evidence="1 2">
    <name type="scientific">Nostoc paludosum FACHB-159</name>
    <dbReference type="NCBI Taxonomy" id="2692908"/>
    <lineage>
        <taxon>Bacteria</taxon>
        <taxon>Bacillati</taxon>
        <taxon>Cyanobacteriota</taxon>
        <taxon>Cyanophyceae</taxon>
        <taxon>Nostocales</taxon>
        <taxon>Nostocaceae</taxon>
        <taxon>Nostoc</taxon>
    </lineage>
</organism>
<comment type="caution">
    <text evidence="1">The sequence shown here is derived from an EMBL/GenBank/DDBJ whole genome shotgun (WGS) entry which is preliminary data.</text>
</comment>
<evidence type="ECO:0000313" key="2">
    <source>
        <dbReference type="Proteomes" id="UP000637383"/>
    </source>
</evidence>
<gene>
    <name evidence="1" type="ORF">H6H03_39730</name>
</gene>
<keyword evidence="2" id="KW-1185">Reference proteome</keyword>
<dbReference type="RefSeq" id="WP_190960362.1">
    <property type="nucleotide sequence ID" value="NZ_JACJTU010000134.1"/>
</dbReference>
<evidence type="ECO:0000313" key="1">
    <source>
        <dbReference type="EMBL" id="MBD2739893.1"/>
    </source>
</evidence>